<sequence length="309" mass="32374">MSSKKLLRTIASRERPSTATPQNSARSTPAHTTPAHTPARAASARPTPPRAAPARASPANIVTAQARTTGCDSRTGCTPPNRNDQCHLPSTPLARVLFSDQQELAAHAPCGVGPRDLNTSSHPFDSPSTDSRTTENPRPTPTSDHAGDNLTAELDTVVLSDRQLDEYLEHFDWGEIGEYGDEETIGLWSNILETPRTSSSSCCSASSSNADGDGTSPEAGTSVGRGTSDCDADQHGGNPSGGGATDSANSSTGNGAPFATTRLGSHADPIPPANRRPYPPDNDPCFPQAKRYTGIRERKASLASLVTHV</sequence>
<name>A0A9W7CXH4_9STRA</name>
<feature type="region of interest" description="Disordered" evidence="1">
    <location>
        <begin position="1"/>
        <end position="88"/>
    </location>
</feature>
<accession>A0A9W7CXH4</accession>
<feature type="compositionally biased region" description="Low complexity" evidence="1">
    <location>
        <begin position="198"/>
        <end position="216"/>
    </location>
</feature>
<reference evidence="2" key="1">
    <citation type="submission" date="2023-04" db="EMBL/GenBank/DDBJ databases">
        <title>Phytophthora fragariaefolia NBRC 109709.</title>
        <authorList>
            <person name="Ichikawa N."/>
            <person name="Sato H."/>
            <person name="Tonouchi N."/>
        </authorList>
    </citation>
    <scope>NUCLEOTIDE SEQUENCE</scope>
    <source>
        <strain evidence="2">NBRC 109709</strain>
    </source>
</reference>
<dbReference type="AlphaFoldDB" id="A0A9W7CXH4"/>
<gene>
    <name evidence="2" type="ORF">Pfra01_001805900</name>
</gene>
<protein>
    <submittedName>
        <fullName evidence="2">Unnamed protein product</fullName>
    </submittedName>
</protein>
<feature type="compositionally biased region" description="Pro residues" evidence="1">
    <location>
        <begin position="269"/>
        <end position="282"/>
    </location>
</feature>
<keyword evidence="3" id="KW-1185">Reference proteome</keyword>
<evidence type="ECO:0000256" key="1">
    <source>
        <dbReference type="SAM" id="MobiDB-lite"/>
    </source>
</evidence>
<evidence type="ECO:0000313" key="3">
    <source>
        <dbReference type="Proteomes" id="UP001165121"/>
    </source>
</evidence>
<feature type="compositionally biased region" description="Low complexity" evidence="1">
    <location>
        <begin position="24"/>
        <end position="45"/>
    </location>
</feature>
<feature type="region of interest" description="Disordered" evidence="1">
    <location>
        <begin position="198"/>
        <end position="288"/>
    </location>
</feature>
<proteinExistence type="predicted"/>
<feature type="compositionally biased region" description="Polar residues" evidence="1">
    <location>
        <begin position="60"/>
        <end position="83"/>
    </location>
</feature>
<feature type="compositionally biased region" description="Polar residues" evidence="1">
    <location>
        <begin position="117"/>
        <end position="143"/>
    </location>
</feature>
<feature type="region of interest" description="Disordered" evidence="1">
    <location>
        <begin position="108"/>
        <end position="150"/>
    </location>
</feature>
<evidence type="ECO:0000313" key="2">
    <source>
        <dbReference type="EMBL" id="GMF47606.1"/>
    </source>
</evidence>
<comment type="caution">
    <text evidence="2">The sequence shown here is derived from an EMBL/GenBank/DDBJ whole genome shotgun (WGS) entry which is preliminary data.</text>
</comment>
<dbReference type="Proteomes" id="UP001165121">
    <property type="component" value="Unassembled WGS sequence"/>
</dbReference>
<organism evidence="2 3">
    <name type="scientific">Phytophthora fragariaefolia</name>
    <dbReference type="NCBI Taxonomy" id="1490495"/>
    <lineage>
        <taxon>Eukaryota</taxon>
        <taxon>Sar</taxon>
        <taxon>Stramenopiles</taxon>
        <taxon>Oomycota</taxon>
        <taxon>Peronosporomycetes</taxon>
        <taxon>Peronosporales</taxon>
        <taxon>Peronosporaceae</taxon>
        <taxon>Phytophthora</taxon>
    </lineage>
</organism>
<dbReference type="EMBL" id="BSXT01002172">
    <property type="protein sequence ID" value="GMF47606.1"/>
    <property type="molecule type" value="Genomic_DNA"/>
</dbReference>